<feature type="domain" description="DNA replication factor Cdt1 C-terminal" evidence="2">
    <location>
        <begin position="245"/>
        <end position="336"/>
    </location>
</feature>
<organism evidence="3 4">
    <name type="scientific">Paramecium primaurelia</name>
    <dbReference type="NCBI Taxonomy" id="5886"/>
    <lineage>
        <taxon>Eukaryota</taxon>
        <taxon>Sar</taxon>
        <taxon>Alveolata</taxon>
        <taxon>Ciliophora</taxon>
        <taxon>Intramacronucleata</taxon>
        <taxon>Oligohymenophorea</taxon>
        <taxon>Peniculida</taxon>
        <taxon>Parameciidae</taxon>
        <taxon>Paramecium</taxon>
    </lineage>
</organism>
<name>A0A8S1MB17_PARPR</name>
<protein>
    <submittedName>
        <fullName evidence="3">Uncharacterized protein</fullName>
    </submittedName>
</protein>
<evidence type="ECO:0000259" key="2">
    <source>
        <dbReference type="Pfam" id="PF16679"/>
    </source>
</evidence>
<dbReference type="Pfam" id="PF16679">
    <property type="entry name" value="CDT1_C"/>
    <property type="match status" value="1"/>
</dbReference>
<dbReference type="InterPro" id="IPR032054">
    <property type="entry name" value="Cdt1_C"/>
</dbReference>
<proteinExistence type="predicted"/>
<evidence type="ECO:0000313" key="4">
    <source>
        <dbReference type="Proteomes" id="UP000688137"/>
    </source>
</evidence>
<dbReference type="AlphaFoldDB" id="A0A8S1MB17"/>
<dbReference type="EMBL" id="CAJJDM010000059">
    <property type="protein sequence ID" value="CAD8077530.1"/>
    <property type="molecule type" value="Genomic_DNA"/>
</dbReference>
<gene>
    <name evidence="3" type="ORF">PPRIM_AZ9-3.1.T0580159</name>
</gene>
<feature type="domain" description="CDT1 Geminin-binding" evidence="1">
    <location>
        <begin position="74"/>
        <end position="178"/>
    </location>
</feature>
<comment type="caution">
    <text evidence="3">The sequence shown here is derived from an EMBL/GenBank/DDBJ whole genome shotgun (WGS) entry which is preliminary data.</text>
</comment>
<sequence>MKNKNINAAPELNQNLQKKVKLCEDSQCTTLFNENSNSVEQFPTLSKIASKYLSKPSLRERFQLINETRNLQASKYYSLIQILSAIDSQLLFLKQRRESLFWPNIVKSCYDSTQLQVTTRQLLEILTVWQQSYIINWEKFEKQNGNYELLFKFPDKQLPNSQELNQRKELFKEKLESYIQLNGDFIEPYKLPQKPSLSNINLIQEKNISGKNDCVQFCQFINISRIFQDKDKSNESKPVSNVSQKLIDKLKERKLLEKQKYEESQDDKQQSSKKQHVLIATMLHQYYQQRDVSNMFFSNVLKYIHEHNLNVLMSNDQIKIIIMNLIQSIENWLQLIDNPGGQILRLNKGIDLPNIINQLQ</sequence>
<evidence type="ECO:0000313" key="3">
    <source>
        <dbReference type="EMBL" id="CAD8077530.1"/>
    </source>
</evidence>
<dbReference type="OMA" id="YKLPQKP"/>
<reference evidence="3" key="1">
    <citation type="submission" date="2021-01" db="EMBL/GenBank/DDBJ databases">
        <authorList>
            <consortium name="Genoscope - CEA"/>
            <person name="William W."/>
        </authorList>
    </citation>
    <scope>NUCLEOTIDE SEQUENCE</scope>
</reference>
<accession>A0A8S1MB17</accession>
<dbReference type="Pfam" id="PF08839">
    <property type="entry name" value="CDT1"/>
    <property type="match status" value="1"/>
</dbReference>
<dbReference type="InterPro" id="IPR014939">
    <property type="entry name" value="CDT1_Gemini-bd-like"/>
</dbReference>
<dbReference type="Proteomes" id="UP000688137">
    <property type="component" value="Unassembled WGS sequence"/>
</dbReference>
<evidence type="ECO:0000259" key="1">
    <source>
        <dbReference type="Pfam" id="PF08839"/>
    </source>
</evidence>
<keyword evidence="4" id="KW-1185">Reference proteome</keyword>